<organism evidence="1">
    <name type="scientific">Lepeophtheirus salmonis</name>
    <name type="common">Salmon louse</name>
    <name type="synonym">Caligus salmonis</name>
    <dbReference type="NCBI Taxonomy" id="72036"/>
    <lineage>
        <taxon>Eukaryota</taxon>
        <taxon>Metazoa</taxon>
        <taxon>Ecdysozoa</taxon>
        <taxon>Arthropoda</taxon>
        <taxon>Crustacea</taxon>
        <taxon>Multicrustacea</taxon>
        <taxon>Hexanauplia</taxon>
        <taxon>Copepoda</taxon>
        <taxon>Siphonostomatoida</taxon>
        <taxon>Caligidae</taxon>
        <taxon>Lepeophtheirus</taxon>
    </lineage>
</organism>
<name>A0A0K2T4R1_LEPSM</name>
<proteinExistence type="predicted"/>
<protein>
    <submittedName>
        <fullName evidence="1">Uncharacterized protein</fullName>
    </submittedName>
</protein>
<sequence>EYIYDIGDQKNAQIPPILTGWSLYIIPLEYTLIANEENILLFDRREFDKDCILNFEAESGIFDLLKYKHSKFPLYLFIPIFKPRIILRRYSFARIYI</sequence>
<accession>A0A0K2T4R1</accession>
<dbReference type="EMBL" id="HACA01003216">
    <property type="protein sequence ID" value="CDW20577.1"/>
    <property type="molecule type" value="Transcribed_RNA"/>
</dbReference>
<dbReference type="AlphaFoldDB" id="A0A0K2T4R1"/>
<evidence type="ECO:0000313" key="1">
    <source>
        <dbReference type="EMBL" id="CDW20577.1"/>
    </source>
</evidence>
<reference evidence="1" key="1">
    <citation type="submission" date="2014-05" db="EMBL/GenBank/DDBJ databases">
        <authorList>
            <person name="Chronopoulou M."/>
        </authorList>
    </citation>
    <scope>NUCLEOTIDE SEQUENCE</scope>
    <source>
        <tissue evidence="1">Whole organism</tissue>
    </source>
</reference>
<feature type="non-terminal residue" evidence="1">
    <location>
        <position position="1"/>
    </location>
</feature>